<proteinExistence type="predicted"/>
<keyword evidence="3" id="KW-1185">Reference proteome</keyword>
<evidence type="ECO:0008006" key="4">
    <source>
        <dbReference type="Google" id="ProtNLM"/>
    </source>
</evidence>
<gene>
    <name evidence="2" type="ORF">OC25_06350</name>
</gene>
<reference evidence="2 3" key="1">
    <citation type="submission" date="2014-10" db="EMBL/GenBank/DDBJ databases">
        <title>Pedobacter Kyungheensis.</title>
        <authorList>
            <person name="Anderson B.M."/>
            <person name="Newman J.D."/>
        </authorList>
    </citation>
    <scope>NUCLEOTIDE SEQUENCE [LARGE SCALE GENOMIC DNA]</scope>
    <source>
        <strain evidence="2 3">KACC 16221</strain>
    </source>
</reference>
<dbReference type="EMBL" id="JSYN01000005">
    <property type="protein sequence ID" value="KIA95455.1"/>
    <property type="molecule type" value="Genomic_DNA"/>
</dbReference>
<protein>
    <recommendedName>
        <fullName evidence="4">Carrier domain-containing protein</fullName>
    </recommendedName>
</protein>
<evidence type="ECO:0000313" key="3">
    <source>
        <dbReference type="Proteomes" id="UP000031246"/>
    </source>
</evidence>
<organism evidence="2 3">
    <name type="scientific">Pedobacter kyungheensis</name>
    <dbReference type="NCBI Taxonomy" id="1069985"/>
    <lineage>
        <taxon>Bacteria</taxon>
        <taxon>Pseudomonadati</taxon>
        <taxon>Bacteroidota</taxon>
        <taxon>Sphingobacteriia</taxon>
        <taxon>Sphingobacteriales</taxon>
        <taxon>Sphingobacteriaceae</taxon>
        <taxon>Pedobacter</taxon>
    </lineage>
</organism>
<name>A0A0C1DN17_9SPHI</name>
<feature type="transmembrane region" description="Helical" evidence="1">
    <location>
        <begin position="112"/>
        <end position="135"/>
    </location>
</feature>
<dbReference type="RefSeq" id="WP_039473033.1">
    <property type="nucleotide sequence ID" value="NZ_JSYN01000005.1"/>
</dbReference>
<keyword evidence="1" id="KW-0472">Membrane</keyword>
<accession>A0A0C1DN17</accession>
<feature type="transmembrane region" description="Helical" evidence="1">
    <location>
        <begin position="141"/>
        <end position="161"/>
    </location>
</feature>
<keyword evidence="1" id="KW-1133">Transmembrane helix</keyword>
<evidence type="ECO:0000256" key="1">
    <source>
        <dbReference type="SAM" id="Phobius"/>
    </source>
</evidence>
<dbReference type="Proteomes" id="UP000031246">
    <property type="component" value="Unassembled WGS sequence"/>
</dbReference>
<sequence length="228" mass="26670">MDIKEDYKLEDIELQDIEHTLASVAKSFEITLPSDAFGEVKTFGEICEVFEKNIPYKNEESCTTQQAFYKIRNAIAISQKIDRKNIKPNTRLDEIFPRLGRRKKIKAFQRELAIPVNFLTMKTWLLLSIIAGFLISLVAFFFNWKFALTGILSCLIFNWIATKLQQEIELISIENLVKKVVREHYLQARRNQNTINKREITKVIRCCFVAEHDLKPTDLYQDALLSKY</sequence>
<evidence type="ECO:0000313" key="2">
    <source>
        <dbReference type="EMBL" id="KIA95455.1"/>
    </source>
</evidence>
<keyword evidence="1" id="KW-0812">Transmembrane</keyword>
<comment type="caution">
    <text evidence="2">The sequence shown here is derived from an EMBL/GenBank/DDBJ whole genome shotgun (WGS) entry which is preliminary data.</text>
</comment>
<dbReference type="AlphaFoldDB" id="A0A0C1DN17"/>
<dbReference type="OrthoDB" id="668798at2"/>